<evidence type="ECO:0000313" key="8">
    <source>
        <dbReference type="Proteomes" id="UP000549695"/>
    </source>
</evidence>
<gene>
    <name evidence="7" type="ORF">HDA37_004768</name>
</gene>
<dbReference type="InterPro" id="IPR000962">
    <property type="entry name" value="Znf_DskA_TraR"/>
</dbReference>
<dbReference type="SUPFAM" id="SSF57716">
    <property type="entry name" value="Glucocorticoid receptor-like (DNA-binding domain)"/>
    <property type="match status" value="1"/>
</dbReference>
<dbReference type="RefSeq" id="WP_179762293.1">
    <property type="nucleotide sequence ID" value="NZ_BAAAJZ010000007.1"/>
</dbReference>
<protein>
    <submittedName>
        <fullName evidence="7">DnaK suppressor protein</fullName>
    </submittedName>
</protein>
<evidence type="ECO:0000256" key="5">
    <source>
        <dbReference type="SAM" id="MobiDB-lite"/>
    </source>
</evidence>
<dbReference type="Gene3D" id="1.20.120.910">
    <property type="entry name" value="DksA, coiled-coil domain"/>
    <property type="match status" value="1"/>
</dbReference>
<evidence type="ECO:0000256" key="3">
    <source>
        <dbReference type="ARBA" id="ARBA00022833"/>
    </source>
</evidence>
<feature type="domain" description="Zinc finger DksA/TraR C4-type" evidence="6">
    <location>
        <begin position="77"/>
        <end position="105"/>
    </location>
</feature>
<dbReference type="Pfam" id="PF01258">
    <property type="entry name" value="zf-dskA_traR"/>
    <property type="match status" value="1"/>
</dbReference>
<name>A0A852W6A8_PSEA5</name>
<organism evidence="7 8">
    <name type="scientific">Pseudonocardia alni</name>
    <name type="common">Amycolata alni</name>
    <dbReference type="NCBI Taxonomy" id="33907"/>
    <lineage>
        <taxon>Bacteria</taxon>
        <taxon>Bacillati</taxon>
        <taxon>Actinomycetota</taxon>
        <taxon>Actinomycetes</taxon>
        <taxon>Pseudonocardiales</taxon>
        <taxon>Pseudonocardiaceae</taxon>
        <taxon>Pseudonocardia</taxon>
    </lineage>
</organism>
<comment type="caution">
    <text evidence="4">Lacks conserved residue(s) required for the propagation of feature annotation.</text>
</comment>
<keyword evidence="8" id="KW-1185">Reference proteome</keyword>
<feature type="region of interest" description="Disordered" evidence="5">
    <location>
        <begin position="96"/>
        <end position="119"/>
    </location>
</feature>
<feature type="region of interest" description="Disordered" evidence="5">
    <location>
        <begin position="1"/>
        <end position="40"/>
    </location>
</feature>
<dbReference type="PANTHER" id="PTHR33823:SF2">
    <property type="entry name" value="RNA POLYMERASE-BINDING TRANSCRIPTION FACTOR DKSA"/>
    <property type="match status" value="1"/>
</dbReference>
<evidence type="ECO:0000256" key="4">
    <source>
        <dbReference type="PROSITE-ProRule" id="PRU00510"/>
    </source>
</evidence>
<dbReference type="PANTHER" id="PTHR33823">
    <property type="entry name" value="RNA POLYMERASE-BINDING TRANSCRIPTION FACTOR DKSA-RELATED"/>
    <property type="match status" value="1"/>
</dbReference>
<keyword evidence="2" id="KW-0863">Zinc-finger</keyword>
<keyword evidence="3" id="KW-0862">Zinc</keyword>
<dbReference type="AlphaFoldDB" id="A0A852W6A8"/>
<evidence type="ECO:0000259" key="6">
    <source>
        <dbReference type="Pfam" id="PF01258"/>
    </source>
</evidence>
<comment type="caution">
    <text evidence="7">The sequence shown here is derived from an EMBL/GenBank/DDBJ whole genome shotgun (WGS) entry which is preliminary data.</text>
</comment>
<sequence length="119" mass="13134">MDAERARTLLTDELDQLEGSSAVTERPAPGDDRVGEGLDFGDEGARAYETMAHDLDENSRRARTARVRAALTRLDKGEYGRCDVCGEQIDDERLEARPDTDRCRDHPEDAAQMAGPVEG</sequence>
<dbReference type="GO" id="GO:0008270">
    <property type="term" value="F:zinc ion binding"/>
    <property type="evidence" value="ECO:0007669"/>
    <property type="project" value="UniProtKB-KW"/>
</dbReference>
<evidence type="ECO:0000313" key="7">
    <source>
        <dbReference type="EMBL" id="NYG04483.1"/>
    </source>
</evidence>
<evidence type="ECO:0000256" key="2">
    <source>
        <dbReference type="ARBA" id="ARBA00022771"/>
    </source>
</evidence>
<accession>A0A852W6A8</accession>
<keyword evidence="1" id="KW-0479">Metal-binding</keyword>
<dbReference type="PROSITE" id="PS51128">
    <property type="entry name" value="ZF_DKSA_2"/>
    <property type="match status" value="1"/>
</dbReference>
<evidence type="ECO:0000256" key="1">
    <source>
        <dbReference type="ARBA" id="ARBA00022723"/>
    </source>
</evidence>
<feature type="compositionally biased region" description="Basic and acidic residues" evidence="5">
    <location>
        <begin position="96"/>
        <end position="109"/>
    </location>
</feature>
<dbReference type="GeneID" id="98054436"/>
<proteinExistence type="predicted"/>
<dbReference type="EMBL" id="JACCCZ010000001">
    <property type="protein sequence ID" value="NYG04483.1"/>
    <property type="molecule type" value="Genomic_DNA"/>
</dbReference>
<dbReference type="Proteomes" id="UP000549695">
    <property type="component" value="Unassembled WGS sequence"/>
</dbReference>
<reference evidence="7 8" key="1">
    <citation type="submission" date="2020-07" db="EMBL/GenBank/DDBJ databases">
        <title>Sequencing the genomes of 1000 actinobacteria strains.</title>
        <authorList>
            <person name="Klenk H.-P."/>
        </authorList>
    </citation>
    <scope>NUCLEOTIDE SEQUENCE [LARGE SCALE GENOMIC DNA]</scope>
    <source>
        <strain evidence="7 8">DSM 44749</strain>
    </source>
</reference>